<proteinExistence type="inferred from homology"/>
<dbReference type="InterPro" id="IPR012795">
    <property type="entry name" value="tRNA_Ile_lys_synt_N"/>
</dbReference>
<sequence>MKKPDLKKELENLVNLPQNHTYLLAVSGGVDSMVLAHLFNQLRDSGFEFQIAHINYHLRGEDSNLDQKVVSDFCQKNLIKFHVYDVSEKDQKPQNSIQLWARELRYSFFKKIQEKENLDFLVTAHHLNDQLETFIINLSKAAGINGLSGIPSNENNILRPLLHFTKEEIYEFAKENNIEYREDLSNKKSDYLRNKIRLEITPKLLETNDHFLENFKKSITYLNQTKDFVQEQIKTIEESLTIFNNSYKIISKDRLSLQSDFVKFEILKKYGFDSEEIPKIFTAENGSSFFSKNYQLIVTRDELILKQKTEGQNAPLDEEILLIEKFDFSQNQMIINLEDVIEEIEEINKNIEWEFDAEKLHFPLRLRRQKDGDEFYPAGFLGKKKVSKFFRDEKLSILARQKIWVLVDGENSILGIIPLRQDRRNAKDENTHKILKIINEK</sequence>
<dbReference type="SUPFAM" id="SSF56037">
    <property type="entry name" value="PheT/TilS domain"/>
    <property type="match status" value="1"/>
</dbReference>
<evidence type="ECO:0000256" key="2">
    <source>
        <dbReference type="ARBA" id="ARBA00022490"/>
    </source>
</evidence>
<dbReference type="OrthoDB" id="9807403at2"/>
<comment type="caution">
    <text evidence="10">The sequence shown here is derived from an EMBL/GenBank/DDBJ whole genome shotgun (WGS) entry which is preliminary data.</text>
</comment>
<evidence type="ECO:0000256" key="3">
    <source>
        <dbReference type="ARBA" id="ARBA00022598"/>
    </source>
</evidence>
<comment type="subcellular location">
    <subcellularLocation>
        <location evidence="1 8">Cytoplasm</location>
    </subcellularLocation>
</comment>
<keyword evidence="3 8" id="KW-0436">Ligase</keyword>
<dbReference type="EMBL" id="PGFD01000001">
    <property type="protein sequence ID" value="PJJ68218.1"/>
    <property type="molecule type" value="Genomic_DNA"/>
</dbReference>
<comment type="catalytic activity">
    <reaction evidence="7 8">
        <text>cytidine(34) in tRNA(Ile2) + L-lysine + ATP = lysidine(34) in tRNA(Ile2) + AMP + diphosphate + H(+)</text>
        <dbReference type="Rhea" id="RHEA:43744"/>
        <dbReference type="Rhea" id="RHEA-COMP:10625"/>
        <dbReference type="Rhea" id="RHEA-COMP:10670"/>
        <dbReference type="ChEBI" id="CHEBI:15378"/>
        <dbReference type="ChEBI" id="CHEBI:30616"/>
        <dbReference type="ChEBI" id="CHEBI:32551"/>
        <dbReference type="ChEBI" id="CHEBI:33019"/>
        <dbReference type="ChEBI" id="CHEBI:82748"/>
        <dbReference type="ChEBI" id="CHEBI:83665"/>
        <dbReference type="ChEBI" id="CHEBI:456215"/>
        <dbReference type="EC" id="6.3.4.19"/>
    </reaction>
</comment>
<evidence type="ECO:0000256" key="8">
    <source>
        <dbReference type="HAMAP-Rule" id="MF_01161"/>
    </source>
</evidence>
<gene>
    <name evidence="8" type="primary">tilS</name>
    <name evidence="10" type="ORF">CLV73_2254</name>
</gene>
<dbReference type="InterPro" id="IPR011063">
    <property type="entry name" value="TilS/TtcA_N"/>
</dbReference>
<evidence type="ECO:0000256" key="7">
    <source>
        <dbReference type="ARBA" id="ARBA00048539"/>
    </source>
</evidence>
<dbReference type="InterPro" id="IPR012094">
    <property type="entry name" value="tRNA_Ile_lys_synt"/>
</dbReference>
<dbReference type="Pfam" id="PF01171">
    <property type="entry name" value="ATP_bind_3"/>
    <property type="match status" value="1"/>
</dbReference>
<reference evidence="10 11" key="1">
    <citation type="submission" date="2017-11" db="EMBL/GenBank/DDBJ databases">
        <title>Genomic Encyclopedia of Archaeal and Bacterial Type Strains, Phase II (KMG-II): From Individual Species to Whole Genera.</title>
        <authorList>
            <person name="Goeker M."/>
        </authorList>
    </citation>
    <scope>NUCLEOTIDE SEQUENCE [LARGE SCALE GENOMIC DNA]</scope>
    <source>
        <strain evidence="10 11">DSM 27617</strain>
    </source>
</reference>
<dbReference type="SMART" id="SM00977">
    <property type="entry name" value="TilS_C"/>
    <property type="match status" value="1"/>
</dbReference>
<comment type="function">
    <text evidence="8">Ligates lysine onto the cytidine present at position 34 of the AUA codon-specific tRNA(Ile) that contains the anticodon CAU, in an ATP-dependent manner. Cytidine is converted to lysidine, thus changing the amino acid specificity of the tRNA from methionine to isoleucine.</text>
</comment>
<dbReference type="GO" id="GO:0005524">
    <property type="term" value="F:ATP binding"/>
    <property type="evidence" value="ECO:0007669"/>
    <property type="project" value="UniProtKB-UniRule"/>
</dbReference>
<name>A0A2M9CBI7_9FLAO</name>
<dbReference type="NCBIfam" id="TIGR02432">
    <property type="entry name" value="lysidine_TilS_N"/>
    <property type="match status" value="1"/>
</dbReference>
<comment type="similarity">
    <text evidence="8">Belongs to the tRNA(Ile)-lysidine synthase family.</text>
</comment>
<organism evidence="10 11">
    <name type="scientific">Chryseobacterium geocarposphaerae</name>
    <dbReference type="NCBI Taxonomy" id="1416776"/>
    <lineage>
        <taxon>Bacteria</taxon>
        <taxon>Pseudomonadati</taxon>
        <taxon>Bacteroidota</taxon>
        <taxon>Flavobacteriia</taxon>
        <taxon>Flavobacteriales</taxon>
        <taxon>Weeksellaceae</taxon>
        <taxon>Chryseobacterium group</taxon>
        <taxon>Chryseobacterium</taxon>
    </lineage>
</organism>
<evidence type="ECO:0000256" key="6">
    <source>
        <dbReference type="ARBA" id="ARBA00022840"/>
    </source>
</evidence>
<protein>
    <recommendedName>
        <fullName evidence="8">tRNA(Ile)-lysidine synthase</fullName>
        <ecNumber evidence="8">6.3.4.19</ecNumber>
    </recommendedName>
    <alternativeName>
        <fullName evidence="8">tRNA(Ile)-2-lysyl-cytidine synthase</fullName>
    </alternativeName>
    <alternativeName>
        <fullName evidence="8">tRNA(Ile)-lysidine synthetase</fullName>
    </alternativeName>
</protein>
<feature type="domain" description="Lysidine-tRNA(Ile) synthetase C-terminal" evidence="9">
    <location>
        <begin position="364"/>
        <end position="437"/>
    </location>
</feature>
<evidence type="ECO:0000259" key="9">
    <source>
        <dbReference type="SMART" id="SM00977"/>
    </source>
</evidence>
<dbReference type="EC" id="6.3.4.19" evidence="8"/>
<dbReference type="CDD" id="cd01992">
    <property type="entry name" value="TilS_N"/>
    <property type="match status" value="1"/>
</dbReference>
<comment type="domain">
    <text evidence="8">The N-terminal region contains the highly conserved SGGXDS motif, predicted to be a P-loop motif involved in ATP binding.</text>
</comment>
<feature type="binding site" evidence="8">
    <location>
        <begin position="27"/>
        <end position="32"/>
    </location>
    <ligand>
        <name>ATP</name>
        <dbReference type="ChEBI" id="CHEBI:30616"/>
    </ligand>
</feature>
<evidence type="ECO:0000256" key="4">
    <source>
        <dbReference type="ARBA" id="ARBA00022694"/>
    </source>
</evidence>
<keyword evidence="6 8" id="KW-0067">ATP-binding</keyword>
<keyword evidence="11" id="KW-1185">Reference proteome</keyword>
<dbReference type="Proteomes" id="UP000228740">
    <property type="component" value="Unassembled WGS sequence"/>
</dbReference>
<evidence type="ECO:0000256" key="5">
    <source>
        <dbReference type="ARBA" id="ARBA00022741"/>
    </source>
</evidence>
<dbReference type="GO" id="GO:0032267">
    <property type="term" value="F:tRNA(Ile)-lysidine synthase activity"/>
    <property type="evidence" value="ECO:0007669"/>
    <property type="project" value="UniProtKB-EC"/>
</dbReference>
<evidence type="ECO:0000313" key="11">
    <source>
        <dbReference type="Proteomes" id="UP000228740"/>
    </source>
</evidence>
<dbReference type="NCBIfam" id="TIGR02433">
    <property type="entry name" value="lysidine_TilS_C"/>
    <property type="match status" value="1"/>
</dbReference>
<dbReference type="SUPFAM" id="SSF52402">
    <property type="entry name" value="Adenine nucleotide alpha hydrolases-like"/>
    <property type="match status" value="1"/>
</dbReference>
<dbReference type="Gene3D" id="3.40.50.620">
    <property type="entry name" value="HUPs"/>
    <property type="match status" value="1"/>
</dbReference>
<dbReference type="PANTHER" id="PTHR43033:SF1">
    <property type="entry name" value="TRNA(ILE)-LYSIDINE SYNTHASE-RELATED"/>
    <property type="match status" value="1"/>
</dbReference>
<dbReference type="PANTHER" id="PTHR43033">
    <property type="entry name" value="TRNA(ILE)-LYSIDINE SYNTHASE-RELATED"/>
    <property type="match status" value="1"/>
</dbReference>
<evidence type="ECO:0000313" key="10">
    <source>
        <dbReference type="EMBL" id="PJJ68218.1"/>
    </source>
</evidence>
<evidence type="ECO:0000256" key="1">
    <source>
        <dbReference type="ARBA" id="ARBA00004496"/>
    </source>
</evidence>
<dbReference type="HAMAP" id="MF_01161">
    <property type="entry name" value="tRNA_Ile_lys_synt"/>
    <property type="match status" value="1"/>
</dbReference>
<accession>A0A2M9CBI7</accession>
<dbReference type="GO" id="GO:0006400">
    <property type="term" value="P:tRNA modification"/>
    <property type="evidence" value="ECO:0007669"/>
    <property type="project" value="UniProtKB-UniRule"/>
</dbReference>
<dbReference type="InterPro" id="IPR014729">
    <property type="entry name" value="Rossmann-like_a/b/a_fold"/>
</dbReference>
<dbReference type="AlphaFoldDB" id="A0A2M9CBI7"/>
<dbReference type="InterPro" id="IPR012796">
    <property type="entry name" value="Lysidine-tRNA-synth_C"/>
</dbReference>
<keyword evidence="2 8" id="KW-0963">Cytoplasm</keyword>
<keyword evidence="5 8" id="KW-0547">Nucleotide-binding</keyword>
<dbReference type="GO" id="GO:0005737">
    <property type="term" value="C:cytoplasm"/>
    <property type="evidence" value="ECO:0007669"/>
    <property type="project" value="UniProtKB-SubCell"/>
</dbReference>
<keyword evidence="4 8" id="KW-0819">tRNA processing</keyword>